<keyword evidence="8 13" id="KW-1133">Transmembrane helix</keyword>
<evidence type="ECO:0000313" key="15">
    <source>
        <dbReference type="Proteomes" id="UP000636453"/>
    </source>
</evidence>
<evidence type="ECO:0000313" key="14">
    <source>
        <dbReference type="EMBL" id="GHE37942.1"/>
    </source>
</evidence>
<dbReference type="InterPro" id="IPR018495">
    <property type="entry name" value="Succ_DH_cyt_bsu_CS"/>
</dbReference>
<evidence type="ECO:0000256" key="8">
    <source>
        <dbReference type="ARBA" id="ARBA00022989"/>
    </source>
</evidence>
<gene>
    <name evidence="14" type="primary">sdhC</name>
    <name evidence="14" type="ORF">GCM10007167_20160</name>
</gene>
<dbReference type="PANTHER" id="PTHR10978">
    <property type="entry name" value="SUCCINATE DEHYDROGENASE CYTOCHROME B560 SUBUNIT"/>
    <property type="match status" value="1"/>
</dbReference>
<evidence type="ECO:0000256" key="9">
    <source>
        <dbReference type="ARBA" id="ARBA00023004"/>
    </source>
</evidence>
<keyword evidence="5 12" id="KW-0349">Heme</keyword>
<dbReference type="GO" id="GO:0009055">
    <property type="term" value="F:electron transfer activity"/>
    <property type="evidence" value="ECO:0007669"/>
    <property type="project" value="InterPro"/>
</dbReference>
<comment type="subcellular location">
    <subcellularLocation>
        <location evidence="2">Membrane</location>
        <topology evidence="2">Multi-pass membrane protein</topology>
    </subcellularLocation>
</comment>
<dbReference type="RefSeq" id="WP_146471920.1">
    <property type="nucleotide sequence ID" value="NZ_BNCF01000011.1"/>
</dbReference>
<keyword evidence="6 13" id="KW-0812">Transmembrane</keyword>
<dbReference type="PANTHER" id="PTHR10978:SF5">
    <property type="entry name" value="SUCCINATE DEHYDROGENASE CYTOCHROME B560 SUBUNIT, MITOCHONDRIAL"/>
    <property type="match status" value="1"/>
</dbReference>
<comment type="subunit">
    <text evidence="11">Part of an enzyme complex containing four subunits: a flavoprotein, an iron-sulfur protein, plus two membrane-anchoring proteins, SdhC and SdhD. The complex can form homotrimers.</text>
</comment>
<accession>A0A918Z823</accession>
<feature type="transmembrane region" description="Helical" evidence="13">
    <location>
        <begin position="25"/>
        <end position="48"/>
    </location>
</feature>
<feature type="binding site" description="axial binding residue" evidence="12">
    <location>
        <position position="81"/>
    </location>
    <ligand>
        <name>heme</name>
        <dbReference type="ChEBI" id="CHEBI:30413"/>
        <note>ligand shared with second transmembrane subunit</note>
    </ligand>
    <ligandPart>
        <name>Fe</name>
        <dbReference type="ChEBI" id="CHEBI:18248"/>
    </ligandPart>
</feature>
<comment type="cofactor">
    <cofactor evidence="12">
        <name>heme</name>
        <dbReference type="ChEBI" id="CHEBI:30413"/>
    </cofactor>
    <text evidence="12">The heme is bound between the two transmembrane subunits.</text>
</comment>
<evidence type="ECO:0000256" key="11">
    <source>
        <dbReference type="ARBA" id="ARBA00025912"/>
    </source>
</evidence>
<feature type="transmembrane region" description="Helical" evidence="13">
    <location>
        <begin position="102"/>
        <end position="125"/>
    </location>
</feature>
<comment type="function">
    <text evidence="1">Membrane-anchoring subunit of succinate dehydrogenase (SDH).</text>
</comment>
<evidence type="ECO:0000256" key="3">
    <source>
        <dbReference type="ARBA" id="ARBA00007244"/>
    </source>
</evidence>
<dbReference type="InterPro" id="IPR000701">
    <property type="entry name" value="SuccDH_FuR_B_TM-su"/>
</dbReference>
<evidence type="ECO:0000256" key="7">
    <source>
        <dbReference type="ARBA" id="ARBA00022723"/>
    </source>
</evidence>
<reference evidence="14" key="2">
    <citation type="submission" date="2020-09" db="EMBL/GenBank/DDBJ databases">
        <authorList>
            <person name="Sun Q."/>
            <person name="Kim S."/>
        </authorList>
    </citation>
    <scope>NUCLEOTIDE SEQUENCE</scope>
    <source>
        <strain evidence="14">KCTC 32020</strain>
    </source>
</reference>
<keyword evidence="7 12" id="KW-0479">Metal-binding</keyword>
<keyword evidence="9 12" id="KW-0408">Iron</keyword>
<dbReference type="PIRSF" id="PIRSF000178">
    <property type="entry name" value="SDH_cyt_b560"/>
    <property type="match status" value="1"/>
</dbReference>
<dbReference type="OrthoDB" id="9799441at2"/>
<dbReference type="Gene3D" id="1.20.1300.10">
    <property type="entry name" value="Fumarate reductase/succinate dehydrogenase, transmembrane subunit"/>
    <property type="match status" value="1"/>
</dbReference>
<dbReference type="NCBIfam" id="TIGR02970">
    <property type="entry name" value="succ_dehyd_cytB"/>
    <property type="match status" value="1"/>
</dbReference>
<protein>
    <recommendedName>
        <fullName evidence="4">Succinate dehydrogenase cytochrome b556 subunit</fullName>
    </recommendedName>
</protein>
<evidence type="ECO:0000256" key="12">
    <source>
        <dbReference type="PIRSR" id="PIRSR000178-1"/>
    </source>
</evidence>
<evidence type="ECO:0000256" key="2">
    <source>
        <dbReference type="ARBA" id="ARBA00004141"/>
    </source>
</evidence>
<organism evidence="14 15">
    <name type="scientific">Vulcaniibacterium thermophilum</name>
    <dbReference type="NCBI Taxonomy" id="1169913"/>
    <lineage>
        <taxon>Bacteria</taxon>
        <taxon>Pseudomonadati</taxon>
        <taxon>Pseudomonadota</taxon>
        <taxon>Gammaproteobacteria</taxon>
        <taxon>Lysobacterales</taxon>
        <taxon>Lysobacteraceae</taxon>
        <taxon>Vulcaniibacterium</taxon>
    </lineage>
</organism>
<dbReference type="InterPro" id="IPR034804">
    <property type="entry name" value="SQR/QFR_C/D"/>
</dbReference>
<evidence type="ECO:0000256" key="10">
    <source>
        <dbReference type="ARBA" id="ARBA00023136"/>
    </source>
</evidence>
<dbReference type="SUPFAM" id="SSF81343">
    <property type="entry name" value="Fumarate reductase respiratory complex transmembrane subunits"/>
    <property type="match status" value="1"/>
</dbReference>
<keyword evidence="15" id="KW-1185">Reference proteome</keyword>
<dbReference type="PROSITE" id="PS01000">
    <property type="entry name" value="SDH_CYT_1"/>
    <property type="match status" value="1"/>
</dbReference>
<dbReference type="GO" id="GO:0046872">
    <property type="term" value="F:metal ion binding"/>
    <property type="evidence" value="ECO:0007669"/>
    <property type="project" value="UniProtKB-KW"/>
</dbReference>
<dbReference type="Pfam" id="PF01127">
    <property type="entry name" value="Sdh_cyt"/>
    <property type="match status" value="1"/>
</dbReference>
<dbReference type="InterPro" id="IPR014314">
    <property type="entry name" value="Succ_DH_cytb556"/>
</dbReference>
<comment type="caution">
    <text evidence="14">The sequence shown here is derived from an EMBL/GenBank/DDBJ whole genome shotgun (WGS) entry which is preliminary data.</text>
</comment>
<sequence>MATRERPLSPHLSVYRWQVQMVTSILHRATGIVLSLGALLVAWALLALAAGPDAWAKAVAFFRSPLGFLVLLGWVWSLAYHLCNGIRHLLQDAGFGYRIESFVRSSWASVIGSLVLTALVFLIAMTQRGGA</sequence>
<evidence type="ECO:0000256" key="6">
    <source>
        <dbReference type="ARBA" id="ARBA00022692"/>
    </source>
</evidence>
<proteinExistence type="inferred from homology"/>
<evidence type="ECO:0000256" key="13">
    <source>
        <dbReference type="SAM" id="Phobius"/>
    </source>
</evidence>
<dbReference type="CDD" id="cd03499">
    <property type="entry name" value="SQR_TypeC_SdhC"/>
    <property type="match status" value="1"/>
</dbReference>
<feature type="transmembrane region" description="Helical" evidence="13">
    <location>
        <begin position="60"/>
        <end position="82"/>
    </location>
</feature>
<evidence type="ECO:0000256" key="4">
    <source>
        <dbReference type="ARBA" id="ARBA00020076"/>
    </source>
</evidence>
<dbReference type="Proteomes" id="UP000636453">
    <property type="component" value="Unassembled WGS sequence"/>
</dbReference>
<dbReference type="GO" id="GO:0006099">
    <property type="term" value="P:tricarboxylic acid cycle"/>
    <property type="evidence" value="ECO:0007669"/>
    <property type="project" value="InterPro"/>
</dbReference>
<evidence type="ECO:0000256" key="1">
    <source>
        <dbReference type="ARBA" id="ARBA00004050"/>
    </source>
</evidence>
<dbReference type="EMBL" id="BNCF01000011">
    <property type="protein sequence ID" value="GHE37942.1"/>
    <property type="molecule type" value="Genomic_DNA"/>
</dbReference>
<comment type="similarity">
    <text evidence="3">Belongs to the cytochrome b560 family.</text>
</comment>
<name>A0A918Z823_9GAMM</name>
<keyword evidence="10 13" id="KW-0472">Membrane</keyword>
<evidence type="ECO:0000256" key="5">
    <source>
        <dbReference type="ARBA" id="ARBA00022617"/>
    </source>
</evidence>
<reference evidence="14" key="1">
    <citation type="journal article" date="2014" name="Int. J. Syst. Evol. Microbiol.">
        <title>Complete genome sequence of Corynebacterium casei LMG S-19264T (=DSM 44701T), isolated from a smear-ripened cheese.</title>
        <authorList>
            <consortium name="US DOE Joint Genome Institute (JGI-PGF)"/>
            <person name="Walter F."/>
            <person name="Albersmeier A."/>
            <person name="Kalinowski J."/>
            <person name="Ruckert C."/>
        </authorList>
    </citation>
    <scope>NUCLEOTIDE SEQUENCE</scope>
    <source>
        <strain evidence="14">KCTC 32020</strain>
    </source>
</reference>
<dbReference type="AlphaFoldDB" id="A0A918Z823"/>
<dbReference type="GO" id="GO:0016020">
    <property type="term" value="C:membrane"/>
    <property type="evidence" value="ECO:0007669"/>
    <property type="project" value="UniProtKB-SubCell"/>
</dbReference>